<accession>A0AB35BWR8</accession>
<evidence type="ECO:0000259" key="5">
    <source>
        <dbReference type="PROSITE" id="PS50931"/>
    </source>
</evidence>
<evidence type="ECO:0000256" key="1">
    <source>
        <dbReference type="ARBA" id="ARBA00009437"/>
    </source>
</evidence>
<name>A0AB35BWR8_9GAMM</name>
<dbReference type="InterPro" id="IPR005119">
    <property type="entry name" value="LysR_subst-bd"/>
</dbReference>
<proteinExistence type="inferred from homology"/>
<evidence type="ECO:0000256" key="3">
    <source>
        <dbReference type="ARBA" id="ARBA00023125"/>
    </source>
</evidence>
<dbReference type="GO" id="GO:0043565">
    <property type="term" value="F:sequence-specific DNA binding"/>
    <property type="evidence" value="ECO:0007669"/>
    <property type="project" value="TreeGrafter"/>
</dbReference>
<keyword evidence="4" id="KW-0804">Transcription</keyword>
<dbReference type="InterPro" id="IPR000847">
    <property type="entry name" value="LysR_HTH_N"/>
</dbReference>
<dbReference type="SUPFAM" id="SSF46785">
    <property type="entry name" value="Winged helix' DNA-binding domain"/>
    <property type="match status" value="1"/>
</dbReference>
<keyword evidence="2" id="KW-0805">Transcription regulation</keyword>
<dbReference type="InterPro" id="IPR058163">
    <property type="entry name" value="LysR-type_TF_proteobact-type"/>
</dbReference>
<evidence type="ECO:0000256" key="2">
    <source>
        <dbReference type="ARBA" id="ARBA00023015"/>
    </source>
</evidence>
<dbReference type="GO" id="GO:0003700">
    <property type="term" value="F:DNA-binding transcription factor activity"/>
    <property type="evidence" value="ECO:0007669"/>
    <property type="project" value="InterPro"/>
</dbReference>
<organism evidence="6 7">
    <name type="scientific">Wohlfahrtiimonas chitiniclastica</name>
    <dbReference type="NCBI Taxonomy" id="400946"/>
    <lineage>
        <taxon>Bacteria</taxon>
        <taxon>Pseudomonadati</taxon>
        <taxon>Pseudomonadota</taxon>
        <taxon>Gammaproteobacteria</taxon>
        <taxon>Cardiobacteriales</taxon>
        <taxon>Ignatzschineriaceae</taxon>
        <taxon>Wohlfahrtiimonas</taxon>
    </lineage>
</organism>
<dbReference type="RefSeq" id="WP_213403235.1">
    <property type="nucleotide sequence ID" value="NZ_JAGIBT010000001.1"/>
</dbReference>
<comment type="caution">
    <text evidence="6">The sequence shown here is derived from an EMBL/GenBank/DDBJ whole genome shotgun (WGS) entry which is preliminary data.</text>
</comment>
<dbReference type="Proteomes" id="UP000680020">
    <property type="component" value="Unassembled WGS sequence"/>
</dbReference>
<dbReference type="InterPro" id="IPR036388">
    <property type="entry name" value="WH-like_DNA-bd_sf"/>
</dbReference>
<dbReference type="Gene3D" id="3.40.190.290">
    <property type="match status" value="1"/>
</dbReference>
<dbReference type="PANTHER" id="PTHR30537">
    <property type="entry name" value="HTH-TYPE TRANSCRIPTIONAL REGULATOR"/>
    <property type="match status" value="1"/>
</dbReference>
<dbReference type="Gene3D" id="1.10.10.10">
    <property type="entry name" value="Winged helix-like DNA-binding domain superfamily/Winged helix DNA-binding domain"/>
    <property type="match status" value="1"/>
</dbReference>
<dbReference type="Pfam" id="PF00126">
    <property type="entry name" value="HTH_1"/>
    <property type="match status" value="1"/>
</dbReference>
<dbReference type="AlphaFoldDB" id="A0AB35BWR8"/>
<dbReference type="FunFam" id="3.40.190.290:FF:000001">
    <property type="entry name" value="Transcriptional regulator, LysR family"/>
    <property type="match status" value="1"/>
</dbReference>
<protein>
    <submittedName>
        <fullName evidence="6">LysR family transcriptional regulator</fullName>
    </submittedName>
</protein>
<gene>
    <name evidence="6" type="ORF">J7561_00610</name>
</gene>
<dbReference type="PROSITE" id="PS50931">
    <property type="entry name" value="HTH_LYSR"/>
    <property type="match status" value="1"/>
</dbReference>
<evidence type="ECO:0000313" key="7">
    <source>
        <dbReference type="Proteomes" id="UP000680020"/>
    </source>
</evidence>
<dbReference type="InterPro" id="IPR036390">
    <property type="entry name" value="WH_DNA-bd_sf"/>
</dbReference>
<reference evidence="6" key="1">
    <citation type="submission" date="2021-03" db="EMBL/GenBank/DDBJ databases">
        <title>Identification and antibiotic profiling of Wohlfahrtiimonas chitiniclastica, an underestimated human pathogen.</title>
        <authorList>
            <person name="Kopf A."/>
            <person name="Bunk B."/>
            <person name="Coldewey S."/>
            <person name="Gunzer F."/>
            <person name="Riedel T."/>
            <person name="Schroettner P."/>
        </authorList>
    </citation>
    <scope>NUCLEOTIDE SEQUENCE</scope>
    <source>
        <strain evidence="6">DSM 100917</strain>
    </source>
</reference>
<comment type="similarity">
    <text evidence="1">Belongs to the LysR transcriptional regulatory family.</text>
</comment>
<evidence type="ECO:0000313" key="6">
    <source>
        <dbReference type="EMBL" id="MBS7823702.1"/>
    </source>
</evidence>
<evidence type="ECO:0000256" key="4">
    <source>
        <dbReference type="ARBA" id="ARBA00023163"/>
    </source>
</evidence>
<dbReference type="GO" id="GO:0006351">
    <property type="term" value="P:DNA-templated transcription"/>
    <property type="evidence" value="ECO:0007669"/>
    <property type="project" value="TreeGrafter"/>
</dbReference>
<dbReference type="EMBL" id="JAGIBU010000001">
    <property type="protein sequence ID" value="MBS7823702.1"/>
    <property type="molecule type" value="Genomic_DNA"/>
</dbReference>
<dbReference type="CDD" id="cd08479">
    <property type="entry name" value="PBP2_CrgA_like_9"/>
    <property type="match status" value="1"/>
</dbReference>
<sequence>MNHFQNFPQTNDLYIFLMVVKNRSFIQTADALGVSRAYISKRIQTLETNLGYQLLHRTTRTLALTPQGEKAHQWAQEILLNVQQMAEDLTENSHQPQGHLTITSSLGFGRRYVAPLLSDFVTQYPNITLRFDTIDQLQDLIAEHVDLDIHIGNHIAPDMIAKRLAHNRRILCASPQYLERCGRPEHLTDLLNHDCLIIEERDAPYALWKFTSAMGEQQIKVSGKLSSNNGELIRQWALDGHGIMLRSQWDIHEDLCQGSLIRVLDDYWQDADIWAVYPTRLNHSAKLKSCVSFLAAHLPDRLKQSD</sequence>
<keyword evidence="3" id="KW-0238">DNA-binding</keyword>
<dbReference type="PANTHER" id="PTHR30537:SF5">
    <property type="entry name" value="HTH-TYPE TRANSCRIPTIONAL ACTIVATOR TTDR-RELATED"/>
    <property type="match status" value="1"/>
</dbReference>
<dbReference type="FunFam" id="1.10.10.10:FF:000001">
    <property type="entry name" value="LysR family transcriptional regulator"/>
    <property type="match status" value="1"/>
</dbReference>
<dbReference type="SUPFAM" id="SSF53850">
    <property type="entry name" value="Periplasmic binding protein-like II"/>
    <property type="match status" value="1"/>
</dbReference>
<dbReference type="Pfam" id="PF03466">
    <property type="entry name" value="LysR_substrate"/>
    <property type="match status" value="1"/>
</dbReference>
<feature type="domain" description="HTH lysR-type" evidence="5">
    <location>
        <begin position="8"/>
        <end position="65"/>
    </location>
</feature>